<evidence type="ECO:0000313" key="13">
    <source>
        <dbReference type="RefSeq" id="XP_022251522.1"/>
    </source>
</evidence>
<keyword evidence="4 6" id="KW-0862">Zinc</keyword>
<dbReference type="RefSeq" id="XP_013782964.1">
    <property type="nucleotide sequence ID" value="XM_013927510.2"/>
</dbReference>
<dbReference type="PANTHER" id="PTHR12675:SF12">
    <property type="entry name" value="PROTEIN MUSCLEBLIND"/>
    <property type="match status" value="1"/>
</dbReference>
<keyword evidence="8" id="KW-1185">Reference proteome</keyword>
<evidence type="ECO:0000259" key="7">
    <source>
        <dbReference type="PROSITE" id="PS50103"/>
    </source>
</evidence>
<evidence type="ECO:0000313" key="9">
    <source>
        <dbReference type="RefSeq" id="XP_013782956.1"/>
    </source>
</evidence>
<keyword evidence="2" id="KW-0677">Repeat</keyword>
<evidence type="ECO:0000256" key="4">
    <source>
        <dbReference type="ARBA" id="ARBA00022833"/>
    </source>
</evidence>
<feature type="domain" description="C3H1-type" evidence="7">
    <location>
        <begin position="204"/>
        <end position="232"/>
    </location>
</feature>
<protein>
    <submittedName>
        <fullName evidence="9 10">Muscleblind-like protein 2a isoform X1</fullName>
    </submittedName>
</protein>
<dbReference type="InterPro" id="IPR054429">
    <property type="entry name" value="Znf-CCCH_Muscleblind-like"/>
</dbReference>
<reference evidence="9 10" key="1">
    <citation type="submission" date="2025-05" db="UniProtKB">
        <authorList>
            <consortium name="RefSeq"/>
        </authorList>
    </citation>
    <scope>IDENTIFICATION</scope>
    <source>
        <tissue evidence="9 10">Muscle</tissue>
    </source>
</reference>
<dbReference type="Gene3D" id="3.30.1370.210">
    <property type="match status" value="2"/>
</dbReference>
<evidence type="ECO:0000256" key="1">
    <source>
        <dbReference type="ARBA" id="ARBA00022723"/>
    </source>
</evidence>
<dbReference type="SMART" id="SM00356">
    <property type="entry name" value="ZnF_C3H1"/>
    <property type="match status" value="4"/>
</dbReference>
<dbReference type="InterPro" id="IPR000571">
    <property type="entry name" value="Znf_CCCH"/>
</dbReference>
<accession>A0ABM1T6L6</accession>
<evidence type="ECO:0000256" key="6">
    <source>
        <dbReference type="PROSITE-ProRule" id="PRU00723"/>
    </source>
</evidence>
<name>A0ABM1T6L6_LIMPO</name>
<evidence type="ECO:0000313" key="8">
    <source>
        <dbReference type="Proteomes" id="UP000694941"/>
    </source>
</evidence>
<feature type="zinc finger region" description="C3H1-type" evidence="6">
    <location>
        <begin position="245"/>
        <end position="266"/>
    </location>
</feature>
<dbReference type="Pfam" id="PF22628">
    <property type="entry name" value="zf-CCCH_10"/>
    <property type="match status" value="2"/>
</dbReference>
<evidence type="ECO:0000256" key="3">
    <source>
        <dbReference type="ARBA" id="ARBA00022771"/>
    </source>
</evidence>
<evidence type="ECO:0000256" key="2">
    <source>
        <dbReference type="ARBA" id="ARBA00022737"/>
    </source>
</evidence>
<dbReference type="Proteomes" id="UP000694941">
    <property type="component" value="Unplaced"/>
</dbReference>
<dbReference type="RefSeq" id="XP_022251522.1">
    <property type="nucleotide sequence ID" value="XM_022395814.1"/>
</dbReference>
<dbReference type="PANTHER" id="PTHR12675">
    <property type="entry name" value="MUSCLEBLIND-LIKE PROTEIN"/>
    <property type="match status" value="1"/>
</dbReference>
<evidence type="ECO:0000313" key="11">
    <source>
        <dbReference type="RefSeq" id="XP_013782971.1"/>
    </source>
</evidence>
<feature type="domain" description="C3H1-type" evidence="7">
    <location>
        <begin position="245"/>
        <end position="266"/>
    </location>
</feature>
<evidence type="ECO:0000313" key="12">
    <source>
        <dbReference type="RefSeq" id="XP_022251519.1"/>
    </source>
</evidence>
<evidence type="ECO:0000313" key="10">
    <source>
        <dbReference type="RefSeq" id="XP_013782964.1"/>
    </source>
</evidence>
<feature type="zinc finger region" description="C3H1-type" evidence="6">
    <location>
        <begin position="13"/>
        <end position="41"/>
    </location>
</feature>
<keyword evidence="3 6" id="KW-0863">Zinc-finger</keyword>
<feature type="zinc finger region" description="C3H1-type" evidence="6">
    <location>
        <begin position="204"/>
        <end position="232"/>
    </location>
</feature>
<evidence type="ECO:0000256" key="5">
    <source>
        <dbReference type="ARBA" id="ARBA00038226"/>
    </source>
</evidence>
<dbReference type="GeneID" id="106467178"/>
<feature type="zinc finger region" description="C3H1-type" evidence="6">
    <location>
        <begin position="47"/>
        <end position="75"/>
    </location>
</feature>
<sequence length="360" mass="39815">MMAMINNVKDSRWLQLEVCREYQRNKCSRPDTECKFAHPPANVEVQNGRVIACYDSIKGRCNREKPPCKYFHPPQHLKDQLLITGRNHLALKNALLQHVPLQPVLPGQLSSVVSGTPILLYAPLAQHLAQQQHDIGVSLLTSSKVSKATANPYLATLPTVASAASFAHYLNPSPLFGLIPADAMATPLSTVPTPQVTPQKVPRTDRLEVCREFQRGNCKRVETECRFAHPPEHVTVDSAEGMVTVCMDFIKGRCTREPCRYFHPPPHLQSQLKAAQSRANAAALPHVVETLISKKRPRHPADDLILAFPGMVPYTKRPAMDKSGVPVFQPSATAAYQQALAMQPFVPVSFAGHPTVVPRF</sequence>
<proteinExistence type="inferred from homology"/>
<dbReference type="RefSeq" id="XP_013782956.1">
    <property type="nucleotide sequence ID" value="XM_013927502.2"/>
</dbReference>
<feature type="domain" description="C3H1-type" evidence="7">
    <location>
        <begin position="13"/>
        <end position="41"/>
    </location>
</feature>
<dbReference type="PROSITE" id="PS50103">
    <property type="entry name" value="ZF_C3H1"/>
    <property type="match status" value="4"/>
</dbReference>
<feature type="domain" description="C3H1-type" evidence="7">
    <location>
        <begin position="47"/>
        <end position="75"/>
    </location>
</feature>
<gene>
    <name evidence="9 10 11 12 13" type="primary">LOC106467178</name>
</gene>
<dbReference type="RefSeq" id="XP_013782971.1">
    <property type="nucleotide sequence ID" value="XM_013927517.2"/>
</dbReference>
<comment type="similarity">
    <text evidence="5">Belongs to the muscleblind family.</text>
</comment>
<dbReference type="RefSeq" id="XP_022251519.1">
    <property type="nucleotide sequence ID" value="XM_022395811.1"/>
</dbReference>
<organism evidence="8 13">
    <name type="scientific">Limulus polyphemus</name>
    <name type="common">Atlantic horseshoe crab</name>
    <dbReference type="NCBI Taxonomy" id="6850"/>
    <lineage>
        <taxon>Eukaryota</taxon>
        <taxon>Metazoa</taxon>
        <taxon>Ecdysozoa</taxon>
        <taxon>Arthropoda</taxon>
        <taxon>Chelicerata</taxon>
        <taxon>Merostomata</taxon>
        <taxon>Xiphosura</taxon>
        <taxon>Limulidae</taxon>
        <taxon>Limulus</taxon>
    </lineage>
</organism>
<keyword evidence="1 6" id="KW-0479">Metal-binding</keyword>